<feature type="chain" id="PRO_5046084818" description="Phosphate-binding protein PstS" evidence="8">
    <location>
        <begin position="22"/>
        <end position="339"/>
    </location>
</feature>
<evidence type="ECO:0000259" key="9">
    <source>
        <dbReference type="Pfam" id="PF12849"/>
    </source>
</evidence>
<accession>A0ABV8MMI3</accession>
<evidence type="ECO:0000313" key="11">
    <source>
        <dbReference type="Proteomes" id="UP001595791"/>
    </source>
</evidence>
<sequence length="339" mass="36496">MKSAALLTAIATALLTFNVSAANLQGAGSTFSEALYKKWSSRYQAEAGSGIDYSAIGSGEGIAQVGAKKVDFGASDEPLKRDELEQKGLRQYPVALGAVVPVVNLPGVPAGQIKLNAELLAKIYLGRIRRWSDGDIAALNDGVKLPDLPIKPIYRADASGSSFVFSYYLSALSPEWKNGPGVNRQLKINGGEAANGNEGMVAALKRTPGAIAYVDFGRVQQDRLNPVQLPNRVGIHMKPSAESIQAAAKYDAEKLIYSADPDFYLVLANNDTYNGWPLATATFALLPRSGAPKMLDFLRWAYRNGDAPMREAGYVPLSDSMKAGVRKAWARQFNYHPAP</sequence>
<dbReference type="NCBIfam" id="TIGR00975">
    <property type="entry name" value="3a0107s03"/>
    <property type="match status" value="1"/>
</dbReference>
<reference evidence="11" key="1">
    <citation type="journal article" date="2019" name="Int. J. Syst. Evol. Microbiol.">
        <title>The Global Catalogue of Microorganisms (GCM) 10K type strain sequencing project: providing services to taxonomists for standard genome sequencing and annotation.</title>
        <authorList>
            <consortium name="The Broad Institute Genomics Platform"/>
            <consortium name="The Broad Institute Genome Sequencing Center for Infectious Disease"/>
            <person name="Wu L."/>
            <person name="Ma J."/>
        </authorList>
    </citation>
    <scope>NUCLEOTIDE SEQUENCE [LARGE SCALE GENOMIC DNA]</scope>
    <source>
        <strain evidence="11">LMG 29894</strain>
    </source>
</reference>
<dbReference type="RefSeq" id="WP_378163000.1">
    <property type="nucleotide sequence ID" value="NZ_JBHSBU010000001.1"/>
</dbReference>
<evidence type="ECO:0000256" key="2">
    <source>
        <dbReference type="ARBA" id="ARBA00008725"/>
    </source>
</evidence>
<dbReference type="Proteomes" id="UP001595791">
    <property type="component" value="Unassembled WGS sequence"/>
</dbReference>
<dbReference type="InterPro" id="IPR050962">
    <property type="entry name" value="Phosphate-bind_PstS"/>
</dbReference>
<dbReference type="EMBL" id="JBHSBU010000001">
    <property type="protein sequence ID" value="MFC4159343.1"/>
    <property type="molecule type" value="Genomic_DNA"/>
</dbReference>
<evidence type="ECO:0000313" key="10">
    <source>
        <dbReference type="EMBL" id="MFC4159343.1"/>
    </source>
</evidence>
<dbReference type="CDD" id="cd13565">
    <property type="entry name" value="PBP2_PstS"/>
    <property type="match status" value="1"/>
</dbReference>
<dbReference type="Gene3D" id="3.40.190.10">
    <property type="entry name" value="Periplasmic binding protein-like II"/>
    <property type="match status" value="2"/>
</dbReference>
<dbReference type="PIRSF" id="PIRSF002756">
    <property type="entry name" value="PstS"/>
    <property type="match status" value="1"/>
</dbReference>
<dbReference type="InterPro" id="IPR024370">
    <property type="entry name" value="PBP_domain"/>
</dbReference>
<dbReference type="PANTHER" id="PTHR42996">
    <property type="entry name" value="PHOSPHATE-BINDING PROTEIN PSTS"/>
    <property type="match status" value="1"/>
</dbReference>
<keyword evidence="11" id="KW-1185">Reference proteome</keyword>
<feature type="domain" description="PBP" evidence="9">
    <location>
        <begin position="22"/>
        <end position="302"/>
    </location>
</feature>
<dbReference type="SUPFAM" id="SSF53850">
    <property type="entry name" value="Periplasmic binding protein-like II"/>
    <property type="match status" value="1"/>
</dbReference>
<gene>
    <name evidence="10" type="primary">pstS</name>
    <name evidence="10" type="ORF">ACFOW7_08230</name>
</gene>
<evidence type="ECO:0000256" key="5">
    <source>
        <dbReference type="ARBA" id="ARBA00022448"/>
    </source>
</evidence>
<dbReference type="PANTHER" id="PTHR42996:SF1">
    <property type="entry name" value="PHOSPHATE-BINDING PROTEIN PSTS"/>
    <property type="match status" value="1"/>
</dbReference>
<keyword evidence="8" id="KW-0732">Signal</keyword>
<comment type="caution">
    <text evidence="10">The sequence shown here is derived from an EMBL/GenBank/DDBJ whole genome shotgun (WGS) entry which is preliminary data.</text>
</comment>
<dbReference type="Pfam" id="PF12849">
    <property type="entry name" value="PBP_like_2"/>
    <property type="match status" value="1"/>
</dbReference>
<keyword evidence="5 7" id="KW-0813">Transport</keyword>
<evidence type="ECO:0000256" key="1">
    <source>
        <dbReference type="ARBA" id="ARBA00002841"/>
    </source>
</evidence>
<feature type="signal peptide" evidence="8">
    <location>
        <begin position="1"/>
        <end position="21"/>
    </location>
</feature>
<dbReference type="InterPro" id="IPR005673">
    <property type="entry name" value="ABC_phos-bd_PstS"/>
</dbReference>
<organism evidence="10 11">
    <name type="scientific">Chitinimonas lacunae</name>
    <dbReference type="NCBI Taxonomy" id="1963018"/>
    <lineage>
        <taxon>Bacteria</taxon>
        <taxon>Pseudomonadati</taxon>
        <taxon>Pseudomonadota</taxon>
        <taxon>Betaproteobacteria</taxon>
        <taxon>Neisseriales</taxon>
        <taxon>Chitinibacteraceae</taxon>
        <taxon>Chitinimonas</taxon>
    </lineage>
</organism>
<comment type="similarity">
    <text evidence="2 7">Belongs to the PstS family.</text>
</comment>
<comment type="function">
    <text evidence="1 7">Part of the ABC transporter complex PstSACB involved in phosphate import.</text>
</comment>
<evidence type="ECO:0000256" key="8">
    <source>
        <dbReference type="SAM" id="SignalP"/>
    </source>
</evidence>
<proteinExistence type="inferred from homology"/>
<evidence type="ECO:0000256" key="6">
    <source>
        <dbReference type="ARBA" id="ARBA00022592"/>
    </source>
</evidence>
<protein>
    <recommendedName>
        <fullName evidence="4 7">Phosphate-binding protein PstS</fullName>
    </recommendedName>
</protein>
<evidence type="ECO:0000256" key="7">
    <source>
        <dbReference type="PIRNR" id="PIRNR002756"/>
    </source>
</evidence>
<evidence type="ECO:0000256" key="4">
    <source>
        <dbReference type="ARBA" id="ARBA00021889"/>
    </source>
</evidence>
<name>A0ABV8MMI3_9NEIS</name>
<evidence type="ECO:0000256" key="3">
    <source>
        <dbReference type="ARBA" id="ARBA00011529"/>
    </source>
</evidence>
<keyword evidence="6 7" id="KW-0592">Phosphate transport</keyword>
<comment type="subunit">
    <text evidence="3 7">The complex is composed of two ATP-binding proteins (PstB), two transmembrane proteins (PstC and PstA) and a solute-binding protein (PstS).</text>
</comment>